<keyword evidence="2" id="KW-0812">Transmembrane</keyword>
<evidence type="ECO:0000256" key="1">
    <source>
        <dbReference type="SAM" id="MobiDB-lite"/>
    </source>
</evidence>
<dbReference type="OrthoDB" id="5858966at2759"/>
<feature type="region of interest" description="Disordered" evidence="1">
    <location>
        <begin position="163"/>
        <end position="233"/>
    </location>
</feature>
<accession>A0A016T1A0</accession>
<protein>
    <submittedName>
        <fullName evidence="3">Uncharacterized protein</fullName>
    </submittedName>
</protein>
<feature type="transmembrane region" description="Helical" evidence="2">
    <location>
        <begin position="103"/>
        <end position="124"/>
    </location>
</feature>
<name>A0A016T1A0_9BILA</name>
<evidence type="ECO:0000256" key="2">
    <source>
        <dbReference type="SAM" id="Phobius"/>
    </source>
</evidence>
<keyword evidence="2" id="KW-1133">Transmembrane helix</keyword>
<feature type="compositionally biased region" description="Basic and acidic residues" evidence="1">
    <location>
        <begin position="173"/>
        <end position="182"/>
    </location>
</feature>
<dbReference type="EMBL" id="JARK01001487">
    <property type="protein sequence ID" value="EYB96354.1"/>
    <property type="molecule type" value="Genomic_DNA"/>
</dbReference>
<evidence type="ECO:0000313" key="3">
    <source>
        <dbReference type="EMBL" id="EYB96354.1"/>
    </source>
</evidence>
<gene>
    <name evidence="3" type="primary">Acey_s0151.g2822</name>
    <name evidence="3" type="synonym">Acey-F46C8.3</name>
    <name evidence="3" type="ORF">Y032_0151g2822</name>
</gene>
<comment type="caution">
    <text evidence="3">The sequence shown here is derived from an EMBL/GenBank/DDBJ whole genome shotgun (WGS) entry which is preliminary data.</text>
</comment>
<sequence length="233" mass="26869">MPGVVYQKPAIPRFVDLEPKVSGRRNMRATNTRLNGVVLIVARILPSQWMGSSSSSHQNNQDLMEHHHQYPDMNMIFKGIPKMIQVADDMHRMTDYIMDLRNMTIGLVVISVIGVCGFLLLRLVQGRSSSRRRKRSLIRQPEEGYPHMNRYYYQSQYAPEPWDRPKSTFSHQSHIEEKKPVESRNSPSEIRPNGNLPYKSYNNDDQLSPDVEKRPTPPTDVSPYKVSSGAYKL</sequence>
<keyword evidence="2" id="KW-0472">Membrane</keyword>
<evidence type="ECO:0000313" key="4">
    <source>
        <dbReference type="Proteomes" id="UP000024635"/>
    </source>
</evidence>
<reference evidence="4" key="1">
    <citation type="journal article" date="2015" name="Nat. Genet.">
        <title>The genome and transcriptome of the zoonotic hookworm Ancylostoma ceylanicum identify infection-specific gene families.</title>
        <authorList>
            <person name="Schwarz E.M."/>
            <person name="Hu Y."/>
            <person name="Antoshechkin I."/>
            <person name="Miller M.M."/>
            <person name="Sternberg P.W."/>
            <person name="Aroian R.V."/>
        </authorList>
    </citation>
    <scope>NUCLEOTIDE SEQUENCE</scope>
    <source>
        <strain evidence="4">HY135</strain>
    </source>
</reference>
<dbReference type="AlphaFoldDB" id="A0A016T1A0"/>
<organism evidence="3 4">
    <name type="scientific">Ancylostoma ceylanicum</name>
    <dbReference type="NCBI Taxonomy" id="53326"/>
    <lineage>
        <taxon>Eukaryota</taxon>
        <taxon>Metazoa</taxon>
        <taxon>Ecdysozoa</taxon>
        <taxon>Nematoda</taxon>
        <taxon>Chromadorea</taxon>
        <taxon>Rhabditida</taxon>
        <taxon>Rhabditina</taxon>
        <taxon>Rhabditomorpha</taxon>
        <taxon>Strongyloidea</taxon>
        <taxon>Ancylostomatidae</taxon>
        <taxon>Ancylostomatinae</taxon>
        <taxon>Ancylostoma</taxon>
    </lineage>
</organism>
<keyword evidence="4" id="KW-1185">Reference proteome</keyword>
<proteinExistence type="predicted"/>
<dbReference type="Proteomes" id="UP000024635">
    <property type="component" value="Unassembled WGS sequence"/>
</dbReference>